<dbReference type="RefSeq" id="WP_190966161.1">
    <property type="nucleotide sequence ID" value="NZ_JACJTB010000002.1"/>
</dbReference>
<evidence type="ECO:0000313" key="2">
    <source>
        <dbReference type="EMBL" id="MBD2593200.1"/>
    </source>
</evidence>
<keyword evidence="1" id="KW-1133">Transmembrane helix</keyword>
<keyword evidence="1" id="KW-0472">Membrane</keyword>
<evidence type="ECO:0008006" key="4">
    <source>
        <dbReference type="Google" id="ProtNLM"/>
    </source>
</evidence>
<gene>
    <name evidence="2" type="ORF">H6G74_02510</name>
</gene>
<dbReference type="Proteomes" id="UP000603457">
    <property type="component" value="Unassembled WGS sequence"/>
</dbReference>
<evidence type="ECO:0000313" key="3">
    <source>
        <dbReference type="Proteomes" id="UP000603457"/>
    </source>
</evidence>
<feature type="transmembrane region" description="Helical" evidence="1">
    <location>
        <begin position="12"/>
        <end position="31"/>
    </location>
</feature>
<keyword evidence="3" id="KW-1185">Reference proteome</keyword>
<organism evidence="2 3">
    <name type="scientific">Nostoc spongiaeforme FACHB-130</name>
    <dbReference type="NCBI Taxonomy" id="1357510"/>
    <lineage>
        <taxon>Bacteria</taxon>
        <taxon>Bacillati</taxon>
        <taxon>Cyanobacteriota</taxon>
        <taxon>Cyanophyceae</taxon>
        <taxon>Nostocales</taxon>
        <taxon>Nostocaceae</taxon>
        <taxon>Nostoc</taxon>
    </lineage>
</organism>
<comment type="caution">
    <text evidence="2">The sequence shown here is derived from an EMBL/GenBank/DDBJ whole genome shotgun (WGS) entry which is preliminary data.</text>
</comment>
<protein>
    <recommendedName>
        <fullName evidence="4">PEP-CTERM protein-sorting domain-containing protein</fullName>
    </recommendedName>
</protein>
<keyword evidence="1" id="KW-0812">Transmembrane</keyword>
<name>A0ABR8FS87_9NOSO</name>
<dbReference type="EMBL" id="JACJTB010000002">
    <property type="protein sequence ID" value="MBD2593200.1"/>
    <property type="molecule type" value="Genomic_DNA"/>
</dbReference>
<proteinExistence type="predicted"/>
<sequence length="131" mass="14688">MKYSQTKITKAVLFSGGLGVMSFILLINVEHSIAANYYKPSPLCKTSVPEPYPLISVLALGILGGGYLIKQRMRKKVNDFDNSYSSINTYTQNHQQPQPIPFINSDEESEENYYPLSASLKLQLIDPTEIL</sequence>
<reference evidence="2 3" key="1">
    <citation type="journal article" date="2020" name="ISME J.">
        <title>Comparative genomics reveals insights into cyanobacterial evolution and habitat adaptation.</title>
        <authorList>
            <person name="Chen M.Y."/>
            <person name="Teng W.K."/>
            <person name="Zhao L."/>
            <person name="Hu C.X."/>
            <person name="Zhou Y.K."/>
            <person name="Han B.P."/>
            <person name="Song L.R."/>
            <person name="Shu W.S."/>
        </authorList>
    </citation>
    <scope>NUCLEOTIDE SEQUENCE [LARGE SCALE GENOMIC DNA]</scope>
    <source>
        <strain evidence="2 3">FACHB-130</strain>
    </source>
</reference>
<evidence type="ECO:0000256" key="1">
    <source>
        <dbReference type="SAM" id="Phobius"/>
    </source>
</evidence>
<accession>A0ABR8FS87</accession>
<feature type="transmembrane region" description="Helical" evidence="1">
    <location>
        <begin position="51"/>
        <end position="69"/>
    </location>
</feature>